<keyword evidence="3" id="KW-0611">Plant defense</keyword>
<reference evidence="7" key="1">
    <citation type="journal article" date="2020" name="Plant Biotechnol. J.">
        <title>The pomegranate (Punica granatum L.) draft genome dissects genetic divergence between soft- and hard-seeded cultivars.</title>
        <authorList>
            <person name="Luo X."/>
            <person name="Li H."/>
            <person name="Wu Z."/>
            <person name="Yao W."/>
            <person name="Zhao P."/>
            <person name="Cao D."/>
            <person name="Yu H."/>
            <person name="Li K."/>
            <person name="Poudel K."/>
            <person name="Zhao D."/>
            <person name="Zhang F."/>
            <person name="Xia X."/>
            <person name="Chen L."/>
            <person name="Wang Q."/>
            <person name="Jing D."/>
            <person name="Cao S."/>
        </authorList>
    </citation>
    <scope>NUCLEOTIDE SEQUENCE [LARGE SCALE GENOMIC DNA]</scope>
    <source>
        <strain evidence="7">cv. Tunisia</strain>
    </source>
</reference>
<dbReference type="InterPro" id="IPR000157">
    <property type="entry name" value="TIR_dom"/>
</dbReference>
<dbReference type="GO" id="GO:0006952">
    <property type="term" value="P:defense response"/>
    <property type="evidence" value="ECO:0007669"/>
    <property type="project" value="UniProtKB-KW"/>
</dbReference>
<dbReference type="Gene3D" id="3.40.50.10140">
    <property type="entry name" value="Toll/interleukin-1 receptor homology (TIR) domain"/>
    <property type="match status" value="1"/>
</dbReference>
<dbReference type="OrthoDB" id="1936883at2759"/>
<evidence type="ECO:0000256" key="2">
    <source>
        <dbReference type="ARBA" id="ARBA00022737"/>
    </source>
</evidence>
<dbReference type="AlphaFoldDB" id="A0A6P8CAB9"/>
<protein>
    <submittedName>
        <fullName evidence="8">TMV resistance protein N-like</fullName>
    </submittedName>
</protein>
<dbReference type="InterPro" id="IPR058192">
    <property type="entry name" value="WHD_ROQ1-like"/>
</dbReference>
<dbReference type="InterPro" id="IPR002182">
    <property type="entry name" value="NB-ARC"/>
</dbReference>
<organism evidence="7 8">
    <name type="scientific">Punica granatum</name>
    <name type="common">Pomegranate</name>
    <dbReference type="NCBI Taxonomy" id="22663"/>
    <lineage>
        <taxon>Eukaryota</taxon>
        <taxon>Viridiplantae</taxon>
        <taxon>Streptophyta</taxon>
        <taxon>Embryophyta</taxon>
        <taxon>Tracheophyta</taxon>
        <taxon>Spermatophyta</taxon>
        <taxon>Magnoliopsida</taxon>
        <taxon>eudicotyledons</taxon>
        <taxon>Gunneridae</taxon>
        <taxon>Pentapetalae</taxon>
        <taxon>rosids</taxon>
        <taxon>malvids</taxon>
        <taxon>Myrtales</taxon>
        <taxon>Lythraceae</taxon>
        <taxon>Punica</taxon>
    </lineage>
</organism>
<name>A0A6P8CAB9_PUNGR</name>
<feature type="domain" description="NB-ARC" evidence="4">
    <location>
        <begin position="96"/>
        <end position="271"/>
    </location>
</feature>
<dbReference type="Pfam" id="PF23282">
    <property type="entry name" value="WHD_ROQ1"/>
    <property type="match status" value="1"/>
</dbReference>
<evidence type="ECO:0000313" key="8">
    <source>
        <dbReference type="RefSeq" id="XP_031378516.1"/>
    </source>
</evidence>
<accession>A0A6P8CAB9</accession>
<feature type="domain" description="TIR" evidence="5">
    <location>
        <begin position="2"/>
        <end position="88"/>
    </location>
</feature>
<evidence type="ECO:0000313" key="7">
    <source>
        <dbReference type="Proteomes" id="UP000515151"/>
    </source>
</evidence>
<evidence type="ECO:0000256" key="1">
    <source>
        <dbReference type="ARBA" id="ARBA00022614"/>
    </source>
</evidence>
<reference evidence="8" key="2">
    <citation type="submission" date="2025-08" db="UniProtKB">
        <authorList>
            <consortium name="RefSeq"/>
        </authorList>
    </citation>
    <scope>IDENTIFICATION</scope>
    <source>
        <tissue evidence="8">Leaf</tissue>
    </source>
</reference>
<dbReference type="Proteomes" id="UP000515151">
    <property type="component" value="Chromosome 2"/>
</dbReference>
<keyword evidence="7" id="KW-1185">Reference proteome</keyword>
<dbReference type="Pfam" id="PF01582">
    <property type="entry name" value="TIR"/>
    <property type="match status" value="1"/>
</dbReference>
<dbReference type="Gene3D" id="3.40.50.300">
    <property type="entry name" value="P-loop containing nucleotide triphosphate hydrolases"/>
    <property type="match status" value="1"/>
</dbReference>
<keyword evidence="2" id="KW-0677">Repeat</keyword>
<evidence type="ECO:0000259" key="6">
    <source>
        <dbReference type="Pfam" id="PF23282"/>
    </source>
</evidence>
<dbReference type="RefSeq" id="XP_031378516.1">
    <property type="nucleotide sequence ID" value="XM_031522656.1"/>
</dbReference>
<keyword evidence="1" id="KW-0433">Leucine-rich repeat</keyword>
<dbReference type="GeneID" id="116193915"/>
<evidence type="ECO:0000259" key="5">
    <source>
        <dbReference type="Pfam" id="PF01582"/>
    </source>
</evidence>
<dbReference type="SUPFAM" id="SSF46785">
    <property type="entry name" value="Winged helix' DNA-binding domain"/>
    <property type="match status" value="1"/>
</dbReference>
<dbReference type="InterPro" id="IPR044974">
    <property type="entry name" value="Disease_R_plants"/>
</dbReference>
<dbReference type="InterPro" id="IPR035897">
    <property type="entry name" value="Toll_tir_struct_dom_sf"/>
</dbReference>
<proteinExistence type="predicted"/>
<dbReference type="PANTHER" id="PTHR11017">
    <property type="entry name" value="LEUCINE-RICH REPEAT-CONTAINING PROTEIN"/>
    <property type="match status" value="1"/>
</dbReference>
<evidence type="ECO:0000259" key="4">
    <source>
        <dbReference type="Pfam" id="PF00931"/>
    </source>
</evidence>
<evidence type="ECO:0000256" key="3">
    <source>
        <dbReference type="ARBA" id="ARBA00022821"/>
    </source>
</evidence>
<dbReference type="Pfam" id="PF00931">
    <property type="entry name" value="NB-ARC"/>
    <property type="match status" value="1"/>
</dbReference>
<dbReference type="SUPFAM" id="SSF52540">
    <property type="entry name" value="P-loop containing nucleoside triphosphate hydrolases"/>
    <property type="match status" value="1"/>
</dbReference>
<dbReference type="PRINTS" id="PR00364">
    <property type="entry name" value="DISEASERSIST"/>
</dbReference>
<dbReference type="GO" id="GO:0007165">
    <property type="term" value="P:signal transduction"/>
    <property type="evidence" value="ECO:0007669"/>
    <property type="project" value="InterPro"/>
</dbReference>
<dbReference type="Gene3D" id="1.10.8.430">
    <property type="entry name" value="Helical domain of apoptotic protease-activating factors"/>
    <property type="match status" value="1"/>
</dbReference>
<dbReference type="PANTHER" id="PTHR11017:SF570">
    <property type="entry name" value="DISEASE RESISTANCE PROTEIN (TIR-NBS CLASS)-RELATED"/>
    <property type="match status" value="1"/>
</dbReference>
<dbReference type="GO" id="GO:0043531">
    <property type="term" value="F:ADP binding"/>
    <property type="evidence" value="ECO:0007669"/>
    <property type="project" value="InterPro"/>
</dbReference>
<dbReference type="InterPro" id="IPR042197">
    <property type="entry name" value="Apaf_helical"/>
</dbReference>
<dbReference type="InterPro" id="IPR027417">
    <property type="entry name" value="P-loop_NTPase"/>
</dbReference>
<feature type="domain" description="Disease resistance protein Roq1-like winged-helix" evidence="6">
    <location>
        <begin position="340"/>
        <end position="408"/>
    </location>
</feature>
<gene>
    <name evidence="8" type="primary">LOC116193915</name>
</gene>
<dbReference type="InterPro" id="IPR036390">
    <property type="entry name" value="WH_DNA-bd_sf"/>
</dbReference>
<sequence length="493" mass="56631">MILPIFYDVTPNEVRHQTGRHYKRAFSQHVKGYSSNIVQQWRDALAEVRALKGWDLKNVANGHQGQLIKLVVTEILRELKKAHLLVTDNLVGIEDRLEAVIRLVDVGARDVRMIGIWGIGGIGKTTYVRLIMTLAKVIYNQILHQFDGRNFLNDIRESVKQNGLKYLQSLLVADILRRERQDFTSVDEGTEELKRRFRDKRVFIVLDDVDHASQLTALAAKLDWLGPGSRIIITTRNRVVLQVPQVKWTYEVVEMNEDHALQLFCKHAFRQGSPMAKLSALAKGIVETTGGLPLALEVIGSFLSGKSETIWESTLEKLRAIPYAEVQDKLRISYEALDHQRKQIFLDIACLFTGEDKNIPSYMWKDCNFFPEGGIDILLLMSLIKIVPDNKLWMHDQLKDLGQEIVRKENYGQPGKRSRLWYYEEARDELDNSEGTENVLAIHLDFRVGSEDSCFTEEQFRKLSKLSFLRLHCTALEGDFDGCLSNLRWLSLH</sequence>